<keyword evidence="1" id="KW-1133">Transmembrane helix</keyword>
<dbReference type="AlphaFoldDB" id="F3ZXJ9"/>
<reference evidence="2 3" key="2">
    <citation type="journal article" date="2011" name="Stand. Genomic Sci.">
        <title>Complete genome sequence of Mahella australiensis type strain (50-1 BON).</title>
        <authorList>
            <person name="Sikorski J."/>
            <person name="Teshima H."/>
            <person name="Nolan M."/>
            <person name="Lucas S."/>
            <person name="Hammon N."/>
            <person name="Deshpande S."/>
            <person name="Cheng J.F."/>
            <person name="Pitluck S."/>
            <person name="Liolios K."/>
            <person name="Pagani I."/>
            <person name="Ivanova N."/>
            <person name="Huntemann M."/>
            <person name="Mavromatis K."/>
            <person name="Ovchinikova G."/>
            <person name="Pati A."/>
            <person name="Tapia R."/>
            <person name="Han C."/>
            <person name="Goodwin L."/>
            <person name="Chen A."/>
            <person name="Palaniappan K."/>
            <person name="Land M."/>
            <person name="Hauser L."/>
            <person name="Ngatchou-Djao O.D."/>
            <person name="Rohde M."/>
            <person name="Pukall R."/>
            <person name="Spring S."/>
            <person name="Abt B."/>
            <person name="Goker M."/>
            <person name="Detter J.C."/>
            <person name="Woyke T."/>
            <person name="Bristow J."/>
            <person name="Markowitz V."/>
            <person name="Hugenholtz P."/>
            <person name="Eisen J.A."/>
            <person name="Kyrpides N.C."/>
            <person name="Klenk H.P."/>
            <person name="Lapidus A."/>
        </authorList>
    </citation>
    <scope>NUCLEOTIDE SEQUENCE [LARGE SCALE GENOMIC DNA]</scope>
    <source>
        <strain evidence="3">DSM 15567 / CIP 107919 / 50-1 BON</strain>
    </source>
</reference>
<name>F3ZXJ9_MAHA5</name>
<reference evidence="3" key="1">
    <citation type="submission" date="2010-11" db="EMBL/GenBank/DDBJ databases">
        <title>The complete genome of Mahella australiensis DSM 15567.</title>
        <authorList>
            <consortium name="US DOE Joint Genome Institute (JGI-PGF)"/>
            <person name="Lucas S."/>
            <person name="Copeland A."/>
            <person name="Lapidus A."/>
            <person name="Bruce D."/>
            <person name="Goodwin L."/>
            <person name="Pitluck S."/>
            <person name="Kyrpides N."/>
            <person name="Mavromatis K."/>
            <person name="Pagani I."/>
            <person name="Ivanova N."/>
            <person name="Teshima H."/>
            <person name="Brettin T."/>
            <person name="Detter J.C."/>
            <person name="Han C."/>
            <person name="Tapia R."/>
            <person name="Land M."/>
            <person name="Hauser L."/>
            <person name="Markowitz V."/>
            <person name="Cheng J.-F."/>
            <person name="Hugenholtz P."/>
            <person name="Woyke T."/>
            <person name="Wu D."/>
            <person name="Spring S."/>
            <person name="Pukall R."/>
            <person name="Steenblock K."/>
            <person name="Schneider S."/>
            <person name="Klenk H.-P."/>
            <person name="Eisen J.A."/>
        </authorList>
    </citation>
    <scope>NUCLEOTIDE SEQUENCE [LARGE SCALE GENOMIC DNA]</scope>
    <source>
        <strain evidence="3">DSM 15567 / CIP 107919 / 50-1 BON</strain>
    </source>
</reference>
<proteinExistence type="predicted"/>
<gene>
    <name evidence="2" type="ordered locus">Mahau_2530</name>
</gene>
<protein>
    <submittedName>
        <fullName evidence="2">Uncharacterized protein</fullName>
    </submittedName>
</protein>
<dbReference type="HOGENOM" id="CLU_1600728_0_0_9"/>
<evidence type="ECO:0000313" key="3">
    <source>
        <dbReference type="Proteomes" id="UP000008457"/>
    </source>
</evidence>
<dbReference type="Proteomes" id="UP000008457">
    <property type="component" value="Chromosome"/>
</dbReference>
<keyword evidence="1" id="KW-0812">Transmembrane</keyword>
<dbReference type="KEGG" id="mas:Mahau_2530"/>
<evidence type="ECO:0000256" key="1">
    <source>
        <dbReference type="SAM" id="Phobius"/>
    </source>
</evidence>
<keyword evidence="1" id="KW-0472">Membrane</keyword>
<feature type="transmembrane region" description="Helical" evidence="1">
    <location>
        <begin position="20"/>
        <end position="38"/>
    </location>
</feature>
<keyword evidence="3" id="KW-1185">Reference proteome</keyword>
<dbReference type="RefSeq" id="WP_013782103.1">
    <property type="nucleotide sequence ID" value="NC_015520.1"/>
</dbReference>
<dbReference type="EMBL" id="CP002360">
    <property type="protein sequence ID" value="AEE97680.1"/>
    <property type="molecule type" value="Genomic_DNA"/>
</dbReference>
<sequence length="166" mass="18794">MSKVVIPGEKRKKGNGCLTFILSVIVFIVLGMIGNWYLNKTMPPETAKPEPKDYGPEELFPSMPPRTGKVLLKTKAEYEDGVITITGVATNDNDTVIYSPIIVLEIYADDVKIDEQTTWPAGWYAKEVRSGEKAAFEFYSIPPNGFDKVQWRVYCQNYLSEMIEEE</sequence>
<organism evidence="2 3">
    <name type="scientific">Mahella australiensis (strain DSM 15567 / CIP 107919 / 50-1 BON)</name>
    <dbReference type="NCBI Taxonomy" id="697281"/>
    <lineage>
        <taxon>Bacteria</taxon>
        <taxon>Bacillati</taxon>
        <taxon>Bacillota</taxon>
        <taxon>Clostridia</taxon>
        <taxon>Thermoanaerobacterales</taxon>
        <taxon>Thermoanaerobacterales Family IV. Incertae Sedis</taxon>
        <taxon>Mahella</taxon>
    </lineage>
</organism>
<evidence type="ECO:0000313" key="2">
    <source>
        <dbReference type="EMBL" id="AEE97680.1"/>
    </source>
</evidence>
<accession>F3ZXJ9</accession>